<dbReference type="Pfam" id="PF01053">
    <property type="entry name" value="Cys_Met_Meta_PP"/>
    <property type="match status" value="1"/>
</dbReference>
<dbReference type="SUPFAM" id="SSF53383">
    <property type="entry name" value="PLP-dependent transferases"/>
    <property type="match status" value="1"/>
</dbReference>
<dbReference type="PANTHER" id="PTHR11808">
    <property type="entry name" value="TRANS-SULFURATION ENZYME FAMILY MEMBER"/>
    <property type="match status" value="1"/>
</dbReference>
<evidence type="ECO:0000256" key="1">
    <source>
        <dbReference type="ARBA" id="ARBA00001933"/>
    </source>
</evidence>
<dbReference type="InterPro" id="IPR015424">
    <property type="entry name" value="PyrdxlP-dep_Trfase"/>
</dbReference>
<dbReference type="InterPro" id="IPR000277">
    <property type="entry name" value="Cys/Met-Metab_PyrdxlP-dep_enz"/>
</dbReference>
<comment type="similarity">
    <text evidence="2 4">Belongs to the trans-sulfuration enzymes family.</text>
</comment>
<keyword evidence="5" id="KW-0808">Transferase</keyword>
<dbReference type="GO" id="GO:0004123">
    <property type="term" value="F:cystathionine gamma-lyase activity"/>
    <property type="evidence" value="ECO:0007669"/>
    <property type="project" value="TreeGrafter"/>
</dbReference>
<evidence type="ECO:0000256" key="3">
    <source>
        <dbReference type="ARBA" id="ARBA00022898"/>
    </source>
</evidence>
<comment type="caution">
    <text evidence="5">The sequence shown here is derived from an EMBL/GenBank/DDBJ whole genome shotgun (WGS) entry which is preliminary data.</text>
</comment>
<dbReference type="AlphaFoldDB" id="A0A438VDM3"/>
<dbReference type="GO" id="GO:0019343">
    <property type="term" value="P:cysteine biosynthetic process via cystathionine"/>
    <property type="evidence" value="ECO:0007669"/>
    <property type="project" value="TreeGrafter"/>
</dbReference>
<feature type="non-terminal residue" evidence="5">
    <location>
        <position position="70"/>
    </location>
</feature>
<dbReference type="Gene3D" id="3.40.640.10">
    <property type="entry name" value="Type I PLP-dependent aspartate aminotransferase-like (Major domain)"/>
    <property type="match status" value="1"/>
</dbReference>
<name>A0A438VDM3_HELPX</name>
<dbReference type="PANTHER" id="PTHR11808:SF15">
    <property type="entry name" value="CYSTATHIONINE GAMMA-LYASE"/>
    <property type="match status" value="1"/>
</dbReference>
<dbReference type="GO" id="GO:0019346">
    <property type="term" value="P:transsulfuration"/>
    <property type="evidence" value="ECO:0007669"/>
    <property type="project" value="InterPro"/>
</dbReference>
<evidence type="ECO:0000256" key="2">
    <source>
        <dbReference type="ARBA" id="ARBA00009077"/>
    </source>
</evidence>
<evidence type="ECO:0000313" key="6">
    <source>
        <dbReference type="Proteomes" id="UP000289022"/>
    </source>
</evidence>
<dbReference type="GO" id="GO:0005737">
    <property type="term" value="C:cytoplasm"/>
    <property type="evidence" value="ECO:0007669"/>
    <property type="project" value="TreeGrafter"/>
</dbReference>
<gene>
    <name evidence="5" type="ORF">EC518_16035</name>
</gene>
<dbReference type="InterPro" id="IPR015421">
    <property type="entry name" value="PyrdxlP-dep_Trfase_major"/>
</dbReference>
<protein>
    <submittedName>
        <fullName evidence="5">Methionine biosynthesis PLP-dependent protein</fullName>
        <ecNumber evidence="5">2.5.1.48</ecNumber>
    </submittedName>
</protein>
<dbReference type="GO" id="GO:0030170">
    <property type="term" value="F:pyridoxal phosphate binding"/>
    <property type="evidence" value="ECO:0007669"/>
    <property type="project" value="InterPro"/>
</dbReference>
<dbReference type="Proteomes" id="UP000289022">
    <property type="component" value="Unassembled WGS sequence"/>
</dbReference>
<comment type="cofactor">
    <cofactor evidence="1 4">
        <name>pyridoxal 5'-phosphate</name>
        <dbReference type="ChEBI" id="CHEBI:597326"/>
    </cofactor>
</comment>
<sequence>LLQSGDHVLLGDDVYGGTFRLFNKVLVKNGLSCTIIDTSDISQIKKAIKQNTKALYLETPSNPLLKITDL</sequence>
<accession>A0A438VDM3</accession>
<dbReference type="GO" id="GO:0003962">
    <property type="term" value="F:cystathionine gamma-synthase activity"/>
    <property type="evidence" value="ECO:0007669"/>
    <property type="project" value="UniProtKB-EC"/>
</dbReference>
<dbReference type="EMBL" id="RJGP01001809">
    <property type="protein sequence ID" value="RVZ08683.1"/>
    <property type="molecule type" value="Genomic_DNA"/>
</dbReference>
<keyword evidence="3 4" id="KW-0663">Pyridoxal phosphate</keyword>
<organism evidence="5 6">
    <name type="scientific">Helicobacter pylori</name>
    <name type="common">Campylobacter pylori</name>
    <dbReference type="NCBI Taxonomy" id="210"/>
    <lineage>
        <taxon>Bacteria</taxon>
        <taxon>Pseudomonadati</taxon>
        <taxon>Campylobacterota</taxon>
        <taxon>Epsilonproteobacteria</taxon>
        <taxon>Campylobacterales</taxon>
        <taxon>Helicobacteraceae</taxon>
        <taxon>Helicobacter</taxon>
    </lineage>
</organism>
<feature type="non-terminal residue" evidence="5">
    <location>
        <position position="1"/>
    </location>
</feature>
<evidence type="ECO:0000256" key="4">
    <source>
        <dbReference type="RuleBase" id="RU362118"/>
    </source>
</evidence>
<evidence type="ECO:0000313" key="5">
    <source>
        <dbReference type="EMBL" id="RVZ08683.1"/>
    </source>
</evidence>
<reference evidence="5 6" key="1">
    <citation type="submission" date="2018-11" db="EMBL/GenBank/DDBJ databases">
        <title>Genetic determinants and prediction of antibiotic resistance phenotypes in Helicobacter pylori.</title>
        <authorList>
            <person name="Wagner K."/>
        </authorList>
    </citation>
    <scope>NUCLEOTIDE SEQUENCE [LARGE SCALE GENOMIC DNA]</scope>
    <source>
        <strain evidence="5 6">ZH70</strain>
    </source>
</reference>
<proteinExistence type="inferred from homology"/>
<dbReference type="EC" id="2.5.1.48" evidence="5"/>